<gene>
    <name evidence="2" type="ORF">EUGRSUZ_H04607</name>
</gene>
<feature type="chain" id="PRO_5001568196" description="Secreted protein" evidence="1">
    <location>
        <begin position="33"/>
        <end position="78"/>
    </location>
</feature>
<proteinExistence type="predicted"/>
<accession>A0A059B6T4</accession>
<dbReference type="AlphaFoldDB" id="A0A059B6T4"/>
<dbReference type="Gramene" id="KCW61912">
    <property type="protein sequence ID" value="KCW61912"/>
    <property type="gene ID" value="EUGRSUZ_H04607"/>
</dbReference>
<dbReference type="InParanoid" id="A0A059B6T4"/>
<evidence type="ECO:0008006" key="3">
    <source>
        <dbReference type="Google" id="ProtNLM"/>
    </source>
</evidence>
<dbReference type="EMBL" id="KK198760">
    <property type="protein sequence ID" value="KCW61912.1"/>
    <property type="molecule type" value="Genomic_DNA"/>
</dbReference>
<name>A0A059B6T4_EUCGR</name>
<keyword evidence="1" id="KW-0732">Signal</keyword>
<evidence type="ECO:0000313" key="2">
    <source>
        <dbReference type="EMBL" id="KCW61912.1"/>
    </source>
</evidence>
<organism evidence="2">
    <name type="scientific">Eucalyptus grandis</name>
    <name type="common">Flooded gum</name>
    <dbReference type="NCBI Taxonomy" id="71139"/>
    <lineage>
        <taxon>Eukaryota</taxon>
        <taxon>Viridiplantae</taxon>
        <taxon>Streptophyta</taxon>
        <taxon>Embryophyta</taxon>
        <taxon>Tracheophyta</taxon>
        <taxon>Spermatophyta</taxon>
        <taxon>Magnoliopsida</taxon>
        <taxon>eudicotyledons</taxon>
        <taxon>Gunneridae</taxon>
        <taxon>Pentapetalae</taxon>
        <taxon>rosids</taxon>
        <taxon>malvids</taxon>
        <taxon>Myrtales</taxon>
        <taxon>Myrtaceae</taxon>
        <taxon>Myrtoideae</taxon>
        <taxon>Eucalypteae</taxon>
        <taxon>Eucalyptus</taxon>
    </lineage>
</organism>
<feature type="signal peptide" evidence="1">
    <location>
        <begin position="1"/>
        <end position="32"/>
    </location>
</feature>
<sequence length="78" mass="8864">MSLTAYRFPNLTPLWFSLFLLLVICSIRCGRALNCLRVILQKDFICFDLLSTSMTKPSTSSITHMASVRPGLDITLFY</sequence>
<reference evidence="2" key="1">
    <citation type="submission" date="2013-07" db="EMBL/GenBank/DDBJ databases">
        <title>The genome of Eucalyptus grandis.</title>
        <authorList>
            <person name="Schmutz J."/>
            <person name="Hayes R."/>
            <person name="Myburg A."/>
            <person name="Tuskan G."/>
            <person name="Grattapaglia D."/>
            <person name="Rokhsar D.S."/>
        </authorList>
    </citation>
    <scope>NUCLEOTIDE SEQUENCE</scope>
    <source>
        <tissue evidence="2">Leaf extractions</tissue>
    </source>
</reference>
<evidence type="ECO:0000256" key="1">
    <source>
        <dbReference type="SAM" id="SignalP"/>
    </source>
</evidence>
<protein>
    <recommendedName>
        <fullName evidence="3">Secreted protein</fullName>
    </recommendedName>
</protein>